<gene>
    <name evidence="2" type="ORF">DH2020_024591</name>
</gene>
<organism evidence="2 3">
    <name type="scientific">Rehmannia glutinosa</name>
    <name type="common">Chinese foxglove</name>
    <dbReference type="NCBI Taxonomy" id="99300"/>
    <lineage>
        <taxon>Eukaryota</taxon>
        <taxon>Viridiplantae</taxon>
        <taxon>Streptophyta</taxon>
        <taxon>Embryophyta</taxon>
        <taxon>Tracheophyta</taxon>
        <taxon>Spermatophyta</taxon>
        <taxon>Magnoliopsida</taxon>
        <taxon>eudicotyledons</taxon>
        <taxon>Gunneridae</taxon>
        <taxon>Pentapetalae</taxon>
        <taxon>asterids</taxon>
        <taxon>lamiids</taxon>
        <taxon>Lamiales</taxon>
        <taxon>Orobanchaceae</taxon>
        <taxon>Rehmannieae</taxon>
        <taxon>Rehmannia</taxon>
    </lineage>
</organism>
<dbReference type="PANTHER" id="PTHR31286">
    <property type="entry name" value="GLYCINE-RICH CELL WALL STRUCTURAL PROTEIN 1.8-LIKE"/>
    <property type="match status" value="1"/>
</dbReference>
<sequence>MFKVFESEGPFQLTLRIREEFEPGRREDLCRRMQLEEEEEGGLVLKETDVEKASQEFRWCLVGRFLSDRIVNFAAMKNTLASIWRPVKGVFLRDLGPNLFLFQFFHEMDVARVQKNGPWTFDNLLLITKRLNVGEQPSKVQLFLTELWVQVYNLPLGFMTERIGNDIGNFIGIYLEGDQYSFGGMWKNYM</sequence>
<dbReference type="Proteomes" id="UP001318860">
    <property type="component" value="Unassembled WGS sequence"/>
</dbReference>
<dbReference type="EMBL" id="JABTTQ020000101">
    <property type="protein sequence ID" value="KAK6141670.1"/>
    <property type="molecule type" value="Genomic_DNA"/>
</dbReference>
<comment type="caution">
    <text evidence="2">The sequence shown here is derived from an EMBL/GenBank/DDBJ whole genome shotgun (WGS) entry which is preliminary data.</text>
</comment>
<dbReference type="PANTHER" id="PTHR31286:SF153">
    <property type="entry name" value="DUF4283 DOMAIN PROTEIN"/>
    <property type="match status" value="1"/>
</dbReference>
<protein>
    <recommendedName>
        <fullName evidence="1">DUF4283 domain-containing protein</fullName>
    </recommendedName>
</protein>
<reference evidence="2 3" key="1">
    <citation type="journal article" date="2021" name="Comput. Struct. Biotechnol. J.">
        <title>De novo genome assembly of the potent medicinal plant Rehmannia glutinosa using nanopore technology.</title>
        <authorList>
            <person name="Ma L."/>
            <person name="Dong C."/>
            <person name="Song C."/>
            <person name="Wang X."/>
            <person name="Zheng X."/>
            <person name="Niu Y."/>
            <person name="Chen S."/>
            <person name="Feng W."/>
        </authorList>
    </citation>
    <scope>NUCLEOTIDE SEQUENCE [LARGE SCALE GENOMIC DNA]</scope>
    <source>
        <strain evidence="2">DH-2019</strain>
    </source>
</reference>
<proteinExistence type="predicted"/>
<keyword evidence="3" id="KW-1185">Reference proteome</keyword>
<dbReference type="Pfam" id="PF14111">
    <property type="entry name" value="DUF4283"/>
    <property type="match status" value="1"/>
</dbReference>
<name>A0ABR0W665_REHGL</name>
<dbReference type="InterPro" id="IPR025558">
    <property type="entry name" value="DUF4283"/>
</dbReference>
<dbReference type="InterPro" id="IPR040256">
    <property type="entry name" value="At4g02000-like"/>
</dbReference>
<accession>A0ABR0W665</accession>
<evidence type="ECO:0000259" key="1">
    <source>
        <dbReference type="Pfam" id="PF14111"/>
    </source>
</evidence>
<evidence type="ECO:0000313" key="2">
    <source>
        <dbReference type="EMBL" id="KAK6141670.1"/>
    </source>
</evidence>
<feature type="domain" description="DUF4283" evidence="1">
    <location>
        <begin position="55"/>
        <end position="138"/>
    </location>
</feature>
<evidence type="ECO:0000313" key="3">
    <source>
        <dbReference type="Proteomes" id="UP001318860"/>
    </source>
</evidence>